<organism evidence="3 5">
    <name type="scientific">Zancudomyces culisetae</name>
    <name type="common">Gut fungus</name>
    <name type="synonym">Smittium culisetae</name>
    <dbReference type="NCBI Taxonomy" id="1213189"/>
    <lineage>
        <taxon>Eukaryota</taxon>
        <taxon>Fungi</taxon>
        <taxon>Fungi incertae sedis</taxon>
        <taxon>Zoopagomycota</taxon>
        <taxon>Kickxellomycotina</taxon>
        <taxon>Harpellomycetes</taxon>
        <taxon>Harpellales</taxon>
        <taxon>Legeriomycetaceae</taxon>
        <taxon>Zancudomyces</taxon>
    </lineage>
</organism>
<dbReference type="SUPFAM" id="SSF55347">
    <property type="entry name" value="Glyceraldehyde-3-phosphate dehydrogenase-like, C-terminal domain"/>
    <property type="match status" value="1"/>
</dbReference>
<sequence length="414" mass="46045">MRGNIYATYAMSRPEKMRVVGVVDPDPVRRENMAKKHNIQAEHTLTSVDELVGMDKFADAVIISTLDQTHCNIAVAMANRKYNILLEKPMATSLQDCKDIYQATVDNGITLAVCHVMRYTPIYSEVMKLVNSGVLGEIYSVQHLEAIGNTHFSHSFVRGNWAKEEETSFSLMTKCIHDVDLINWFMGGAKCTKVSSFGHLSHFKKDKKPMEAGDAKTCMECAHESNCPYSAKTIYLEPTKRGESGFPMNAITNVIDIENITKAITSGPYGRCVYECDNNVCDNQVVTFEFEGNKTATLTMIAFTEDLCIRKTKIYGSKGELITDGIGEITVFDFATCKKTVVHPHEMEQYKVYSDLFGHGGGDYGIISSFIDSLIYNDPSLNKSGAYESLLSHMYTFAAEDSRVKGCVVTPDTS</sequence>
<dbReference type="AlphaFoldDB" id="A0A1R1PK88"/>
<dbReference type="InterPro" id="IPR051450">
    <property type="entry name" value="Gfo/Idh/MocA_Oxidoreductases"/>
</dbReference>
<gene>
    <name evidence="3" type="ORF">AX774_g5195</name>
    <name evidence="4" type="ORF">AX774_g756</name>
</gene>
<dbReference type="PANTHER" id="PTHR43377">
    <property type="entry name" value="BILIVERDIN REDUCTASE A"/>
    <property type="match status" value="1"/>
</dbReference>
<dbReference type="OrthoDB" id="2129491at2759"/>
<proteinExistence type="predicted"/>
<dbReference type="Pfam" id="PF02894">
    <property type="entry name" value="GFO_IDH_MocA_C"/>
    <property type="match status" value="1"/>
</dbReference>
<dbReference type="Gene3D" id="3.30.360.10">
    <property type="entry name" value="Dihydrodipicolinate Reductase, domain 2"/>
    <property type="match status" value="1"/>
</dbReference>
<evidence type="ECO:0000313" key="5">
    <source>
        <dbReference type="Proteomes" id="UP000188320"/>
    </source>
</evidence>
<dbReference type="EMBL" id="LSSK01000921">
    <property type="protein sequence ID" value="OMH81349.1"/>
    <property type="molecule type" value="Genomic_DNA"/>
</dbReference>
<dbReference type="Pfam" id="PF01408">
    <property type="entry name" value="GFO_IDH_MocA"/>
    <property type="match status" value="1"/>
</dbReference>
<protein>
    <submittedName>
        <fullName evidence="3">Putative oxidoreductase YteT</fullName>
    </submittedName>
</protein>
<dbReference type="Proteomes" id="UP000188320">
    <property type="component" value="Unassembled WGS sequence"/>
</dbReference>
<dbReference type="InterPro" id="IPR004104">
    <property type="entry name" value="Gfo/Idh/MocA-like_OxRdtase_C"/>
</dbReference>
<accession>A0A1R1PK88</accession>
<dbReference type="GO" id="GO:0000166">
    <property type="term" value="F:nucleotide binding"/>
    <property type="evidence" value="ECO:0007669"/>
    <property type="project" value="InterPro"/>
</dbReference>
<dbReference type="EMBL" id="LSSK01000059">
    <property type="protein sequence ID" value="OMH85677.1"/>
    <property type="molecule type" value="Genomic_DNA"/>
</dbReference>
<dbReference type="SUPFAM" id="SSF51735">
    <property type="entry name" value="NAD(P)-binding Rossmann-fold domains"/>
    <property type="match status" value="1"/>
</dbReference>
<feature type="domain" description="Gfo/Idh/MocA-like oxidoreductase N-terminal" evidence="1">
    <location>
        <begin position="9"/>
        <end position="113"/>
    </location>
</feature>
<reference evidence="5" key="1">
    <citation type="submission" date="2017-01" db="EMBL/GenBank/DDBJ databases">
        <authorList>
            <person name="Wang Y."/>
            <person name="White M."/>
            <person name="Kvist S."/>
            <person name="Moncalvo J.-M."/>
        </authorList>
    </citation>
    <scope>NUCLEOTIDE SEQUENCE [LARGE SCALE GENOMIC DNA]</scope>
    <source>
        <strain evidence="5">COL-18-3</strain>
    </source>
</reference>
<dbReference type="InterPro" id="IPR000683">
    <property type="entry name" value="Gfo/Idh/MocA-like_OxRdtase_N"/>
</dbReference>
<feature type="domain" description="Gfo/Idh/MocA-like oxidoreductase C-terminal" evidence="2">
    <location>
        <begin position="128"/>
        <end position="329"/>
    </location>
</feature>
<comment type="caution">
    <text evidence="3">The sequence shown here is derived from an EMBL/GenBank/DDBJ whole genome shotgun (WGS) entry which is preliminary data.</text>
</comment>
<evidence type="ECO:0000259" key="2">
    <source>
        <dbReference type="Pfam" id="PF02894"/>
    </source>
</evidence>
<dbReference type="Gene3D" id="3.40.50.720">
    <property type="entry name" value="NAD(P)-binding Rossmann-like Domain"/>
    <property type="match status" value="1"/>
</dbReference>
<dbReference type="InterPro" id="IPR036291">
    <property type="entry name" value="NAD(P)-bd_dom_sf"/>
</dbReference>
<name>A0A1R1PK88_ZANCU</name>
<dbReference type="PANTHER" id="PTHR43377:SF2">
    <property type="entry name" value="BINDING ROSSMANN FOLD OXIDOREDUCTASE, PUTATIVE (AFU_ORTHOLOGUE AFUA_4G00560)-RELATED"/>
    <property type="match status" value="1"/>
</dbReference>
<evidence type="ECO:0000313" key="4">
    <source>
        <dbReference type="EMBL" id="OMH85677.1"/>
    </source>
</evidence>
<evidence type="ECO:0000313" key="3">
    <source>
        <dbReference type="EMBL" id="OMH81349.1"/>
    </source>
</evidence>
<evidence type="ECO:0000259" key="1">
    <source>
        <dbReference type="Pfam" id="PF01408"/>
    </source>
</evidence>
<keyword evidence="5" id="KW-1185">Reference proteome</keyword>
<reference evidence="3" key="2">
    <citation type="submission" date="2017-01" db="EMBL/GenBank/DDBJ databases">
        <authorList>
            <person name="Mah S.A."/>
            <person name="Swanson W.J."/>
            <person name="Moy G.W."/>
            <person name="Vacquier V.D."/>
        </authorList>
    </citation>
    <scope>NUCLEOTIDE SEQUENCE [LARGE SCALE GENOMIC DNA]</scope>
    <source>
        <strain evidence="3">COL-18-3</strain>
    </source>
</reference>